<proteinExistence type="predicted"/>
<feature type="transmembrane region" description="Helical" evidence="1">
    <location>
        <begin position="6"/>
        <end position="24"/>
    </location>
</feature>
<sequence>MEWYGWTAWGVSIAASGYSAWRWWKEDRRKKAVEPLWEIRHFQRDAYVLATKLPYTATNVTLSANTRFPLAIEDETFPPRTEKKFMPQLHMGFPAGSEFTVTWRRPRAKKTQTEVLLLPPKPRQ</sequence>
<protein>
    <submittedName>
        <fullName evidence="2">Uncharacterized protein</fullName>
    </submittedName>
</protein>
<evidence type="ECO:0000313" key="3">
    <source>
        <dbReference type="Proteomes" id="UP001597181"/>
    </source>
</evidence>
<evidence type="ECO:0000256" key="1">
    <source>
        <dbReference type="SAM" id="Phobius"/>
    </source>
</evidence>
<accession>A0ABW3TRS3</accession>
<dbReference type="RefSeq" id="WP_343962916.1">
    <property type="nucleotide sequence ID" value="NZ_BAAAKZ010000021.1"/>
</dbReference>
<gene>
    <name evidence="2" type="ORF">ACFQ3U_16410</name>
</gene>
<dbReference type="Proteomes" id="UP001597181">
    <property type="component" value="Unassembled WGS sequence"/>
</dbReference>
<keyword evidence="1" id="KW-1133">Transmembrane helix</keyword>
<keyword evidence="1" id="KW-0472">Membrane</keyword>
<keyword evidence="1" id="KW-0812">Transmembrane</keyword>
<comment type="caution">
    <text evidence="2">The sequence shown here is derived from an EMBL/GenBank/DDBJ whole genome shotgun (WGS) entry which is preliminary data.</text>
</comment>
<name>A0ABW3TRS3_9MICO</name>
<evidence type="ECO:0000313" key="2">
    <source>
        <dbReference type="EMBL" id="MFD1203476.1"/>
    </source>
</evidence>
<reference evidence="3" key="1">
    <citation type="journal article" date="2019" name="Int. J. Syst. Evol. Microbiol.">
        <title>The Global Catalogue of Microorganisms (GCM) 10K type strain sequencing project: providing services to taxonomists for standard genome sequencing and annotation.</title>
        <authorList>
            <consortium name="The Broad Institute Genomics Platform"/>
            <consortium name="The Broad Institute Genome Sequencing Center for Infectious Disease"/>
            <person name="Wu L."/>
            <person name="Ma J."/>
        </authorList>
    </citation>
    <scope>NUCLEOTIDE SEQUENCE [LARGE SCALE GENOMIC DNA]</scope>
    <source>
        <strain evidence="3">CCUG 50213</strain>
    </source>
</reference>
<dbReference type="EMBL" id="JBHTLY010000016">
    <property type="protein sequence ID" value="MFD1203476.1"/>
    <property type="molecule type" value="Genomic_DNA"/>
</dbReference>
<keyword evidence="3" id="KW-1185">Reference proteome</keyword>
<organism evidence="2 3">
    <name type="scientific">Leucobacter albus</name>
    <dbReference type="NCBI Taxonomy" id="272210"/>
    <lineage>
        <taxon>Bacteria</taxon>
        <taxon>Bacillati</taxon>
        <taxon>Actinomycetota</taxon>
        <taxon>Actinomycetes</taxon>
        <taxon>Micrococcales</taxon>
        <taxon>Microbacteriaceae</taxon>
        <taxon>Leucobacter</taxon>
    </lineage>
</organism>